<proteinExistence type="predicted"/>
<name>A0A5C3KW53_COPMA</name>
<keyword evidence="3" id="KW-1185">Reference proteome</keyword>
<feature type="domain" description="Mixed lineage kinase" evidence="1">
    <location>
        <begin position="78"/>
        <end position="180"/>
    </location>
</feature>
<reference evidence="2 3" key="1">
    <citation type="journal article" date="2019" name="Nat. Ecol. Evol.">
        <title>Megaphylogeny resolves global patterns of mushroom evolution.</title>
        <authorList>
            <person name="Varga T."/>
            <person name="Krizsan K."/>
            <person name="Foldi C."/>
            <person name="Dima B."/>
            <person name="Sanchez-Garcia M."/>
            <person name="Sanchez-Ramirez S."/>
            <person name="Szollosi G.J."/>
            <person name="Szarkandi J.G."/>
            <person name="Papp V."/>
            <person name="Albert L."/>
            <person name="Andreopoulos W."/>
            <person name="Angelini C."/>
            <person name="Antonin V."/>
            <person name="Barry K.W."/>
            <person name="Bougher N.L."/>
            <person name="Buchanan P."/>
            <person name="Buyck B."/>
            <person name="Bense V."/>
            <person name="Catcheside P."/>
            <person name="Chovatia M."/>
            <person name="Cooper J."/>
            <person name="Damon W."/>
            <person name="Desjardin D."/>
            <person name="Finy P."/>
            <person name="Geml J."/>
            <person name="Haridas S."/>
            <person name="Hughes K."/>
            <person name="Justo A."/>
            <person name="Karasinski D."/>
            <person name="Kautmanova I."/>
            <person name="Kiss B."/>
            <person name="Kocsube S."/>
            <person name="Kotiranta H."/>
            <person name="LaButti K.M."/>
            <person name="Lechner B.E."/>
            <person name="Liimatainen K."/>
            <person name="Lipzen A."/>
            <person name="Lukacs Z."/>
            <person name="Mihaltcheva S."/>
            <person name="Morgado L.N."/>
            <person name="Niskanen T."/>
            <person name="Noordeloos M.E."/>
            <person name="Ohm R.A."/>
            <person name="Ortiz-Santana B."/>
            <person name="Ovrebo C."/>
            <person name="Racz N."/>
            <person name="Riley R."/>
            <person name="Savchenko A."/>
            <person name="Shiryaev A."/>
            <person name="Soop K."/>
            <person name="Spirin V."/>
            <person name="Szebenyi C."/>
            <person name="Tomsovsky M."/>
            <person name="Tulloss R.E."/>
            <person name="Uehling J."/>
            <person name="Grigoriev I.V."/>
            <person name="Vagvolgyi C."/>
            <person name="Papp T."/>
            <person name="Martin F.M."/>
            <person name="Miettinen O."/>
            <person name="Hibbett D.S."/>
            <person name="Nagy L.G."/>
        </authorList>
    </citation>
    <scope>NUCLEOTIDE SEQUENCE [LARGE SCALE GENOMIC DNA]</scope>
    <source>
        <strain evidence="2 3">CBS 121175</strain>
    </source>
</reference>
<dbReference type="InterPro" id="IPR059179">
    <property type="entry name" value="MLKL-like_MCAfunc"/>
</dbReference>
<sequence length="907" mass="101688">MPAPPHIPPASAMSARQGSLNTASNVIDPVVGNPALHSAMEVLSSLSDVGKAVPLIAPAFILLKIIIDIERRAEDVDAKCTDLLERITFMLSHLPILKDLEIMPATRQVIEKMTEILKEAAALISAYRKQSFVARRLSISNREKFTLAVEAVNTCCQNLLMSLQIHQSKQLEILTRAVPLDEFDQAAVTFVDEHGGDFEAVKYDRELVKEFAVQQHLDIPDEAVMEQLGENVADVVKGVEERIEAVIKDNIGQNVGNAIVDGLKSFAALLNATDNEQRLVCVQCEESFTRSTNGPKACSFHRGEFSSWSKSYPCCDTKHPCQYGYHREKHHCDYPYGTFFPRVWKVKNYTDTTDEWASIEDTDLEDEDKVQKASVGQLLRWVSRGARLEEPTIIISVGRVSFQNKYYFQTFTVSELENIAKSVRYSRRTLIFRTSPSEDEYALAEWLLAVSGKITGVRITAKAATSNAPFVRVVPIDLSTGQMSGEVLAISEGGMRSYIPASPYILPETIRVGPEVSDKPIRAPRTDFKTRSPSSLRVILKNMADPPLLANPNFAGTDKDFFNGSISVFNNNAAGSNNPITIAGAKAAYRLVGDREYQPAKAFKLEEQGLLPVTIDPRQSITFKFEATIPRTEEDKKEEARWFYRAFVARHRPLRLKIILEDIEGEEFSLVLEYVFKPWEFDKLYDSDIATFWFDDPIVEMCRNSLRVQKADSSKDVVRIDSMDISIKQLQRLVYQAVKTGKTEIDLEVGREKGSGRWQWKAWALVDISCRRVYAFKILLEEGKAKEPKRFACLGYALCPEYGDVTQKKRPISYATEYVKMPQLEPYTPLSFPVDDTVDDFKPPIPPKPPLRTLSSSNGVSSPVGTTNGYQLPEELNQRLASLDSNLGRIAVALEQLVGILNARSTP</sequence>
<dbReference type="Pfam" id="PF22215">
    <property type="entry name" value="MLKL_N"/>
    <property type="match status" value="1"/>
</dbReference>
<protein>
    <recommendedName>
        <fullName evidence="1">Mixed lineage kinase domain-containing protein</fullName>
    </recommendedName>
</protein>
<dbReference type="InterPro" id="IPR036537">
    <property type="entry name" value="Adaptor_Cbl_N_dom_sf"/>
</dbReference>
<organism evidence="2 3">
    <name type="scientific">Coprinopsis marcescibilis</name>
    <name type="common">Agaric fungus</name>
    <name type="synonym">Psathyrella marcescibilis</name>
    <dbReference type="NCBI Taxonomy" id="230819"/>
    <lineage>
        <taxon>Eukaryota</taxon>
        <taxon>Fungi</taxon>
        <taxon>Dikarya</taxon>
        <taxon>Basidiomycota</taxon>
        <taxon>Agaricomycotina</taxon>
        <taxon>Agaricomycetes</taxon>
        <taxon>Agaricomycetidae</taxon>
        <taxon>Agaricales</taxon>
        <taxon>Agaricineae</taxon>
        <taxon>Psathyrellaceae</taxon>
        <taxon>Coprinopsis</taxon>
    </lineage>
</organism>
<dbReference type="AlphaFoldDB" id="A0A5C3KW53"/>
<dbReference type="CDD" id="cd21037">
    <property type="entry name" value="MLKL_NTD"/>
    <property type="match status" value="1"/>
</dbReference>
<evidence type="ECO:0000259" key="1">
    <source>
        <dbReference type="Pfam" id="PF22215"/>
    </source>
</evidence>
<dbReference type="Gene3D" id="1.20.930.20">
    <property type="entry name" value="Adaptor protein Cbl, N-terminal domain"/>
    <property type="match status" value="1"/>
</dbReference>
<dbReference type="GO" id="GO:0007166">
    <property type="term" value="P:cell surface receptor signaling pathway"/>
    <property type="evidence" value="ECO:0007669"/>
    <property type="project" value="InterPro"/>
</dbReference>
<gene>
    <name evidence="2" type="ORF">FA15DRAFT_619096</name>
</gene>
<dbReference type="EMBL" id="ML210197">
    <property type="protein sequence ID" value="TFK24662.1"/>
    <property type="molecule type" value="Genomic_DNA"/>
</dbReference>
<dbReference type="STRING" id="230819.A0A5C3KW53"/>
<dbReference type="InterPro" id="IPR054000">
    <property type="entry name" value="MLKL_N"/>
</dbReference>
<dbReference type="Proteomes" id="UP000307440">
    <property type="component" value="Unassembled WGS sequence"/>
</dbReference>
<evidence type="ECO:0000313" key="3">
    <source>
        <dbReference type="Proteomes" id="UP000307440"/>
    </source>
</evidence>
<dbReference type="OrthoDB" id="61437at2759"/>
<evidence type="ECO:0000313" key="2">
    <source>
        <dbReference type="EMBL" id="TFK24662.1"/>
    </source>
</evidence>
<accession>A0A5C3KW53</accession>